<keyword evidence="2" id="KW-1185">Reference proteome</keyword>
<name>A0A3N0YJJ2_ANAGA</name>
<protein>
    <submittedName>
        <fullName evidence="1">Uncharacterized protein</fullName>
    </submittedName>
</protein>
<organism evidence="1 2">
    <name type="scientific">Anabarilius grahami</name>
    <name type="common">Kanglang fish</name>
    <name type="synonym">Barilius grahami</name>
    <dbReference type="NCBI Taxonomy" id="495550"/>
    <lineage>
        <taxon>Eukaryota</taxon>
        <taxon>Metazoa</taxon>
        <taxon>Chordata</taxon>
        <taxon>Craniata</taxon>
        <taxon>Vertebrata</taxon>
        <taxon>Euteleostomi</taxon>
        <taxon>Actinopterygii</taxon>
        <taxon>Neopterygii</taxon>
        <taxon>Teleostei</taxon>
        <taxon>Ostariophysi</taxon>
        <taxon>Cypriniformes</taxon>
        <taxon>Xenocyprididae</taxon>
        <taxon>Xenocypridinae</taxon>
        <taxon>Xenocypridinae incertae sedis</taxon>
        <taxon>Anabarilius</taxon>
    </lineage>
</organism>
<dbReference type="AlphaFoldDB" id="A0A3N0YJJ2"/>
<evidence type="ECO:0000313" key="2">
    <source>
        <dbReference type="Proteomes" id="UP000281406"/>
    </source>
</evidence>
<accession>A0A3N0YJJ2</accession>
<comment type="caution">
    <text evidence="1">The sequence shown here is derived from an EMBL/GenBank/DDBJ whole genome shotgun (WGS) entry which is preliminary data.</text>
</comment>
<evidence type="ECO:0000313" key="1">
    <source>
        <dbReference type="EMBL" id="ROL46051.1"/>
    </source>
</evidence>
<dbReference type="EMBL" id="RJVU01041021">
    <property type="protein sequence ID" value="ROL46051.1"/>
    <property type="molecule type" value="Genomic_DNA"/>
</dbReference>
<dbReference type="Proteomes" id="UP000281406">
    <property type="component" value="Unassembled WGS sequence"/>
</dbReference>
<sequence length="74" mass="8453">MASRKESVVSASSPLDSPVKQIQIDGLSCCEHIHVATIRCFLNGCFLILVYFIERKACSTYSSKRRYQQRLNVR</sequence>
<proteinExistence type="predicted"/>
<reference evidence="1 2" key="1">
    <citation type="submission" date="2018-10" db="EMBL/GenBank/DDBJ databases">
        <title>Genome assembly for a Yunnan-Guizhou Plateau 3E fish, Anabarilius grahami (Regan), and its evolutionary and genetic applications.</title>
        <authorList>
            <person name="Jiang W."/>
        </authorList>
    </citation>
    <scope>NUCLEOTIDE SEQUENCE [LARGE SCALE GENOMIC DNA]</scope>
    <source>
        <strain evidence="1">AG-KIZ</strain>
        <tissue evidence="1">Muscle</tissue>
    </source>
</reference>
<gene>
    <name evidence="1" type="ORF">DPX16_1958</name>
</gene>